<gene>
    <name evidence="2" type="ORF">TREES_T100012023</name>
</gene>
<dbReference type="Proteomes" id="UP000011518">
    <property type="component" value="Unassembled WGS sequence"/>
</dbReference>
<dbReference type="AlphaFoldDB" id="L9KNA3"/>
<protein>
    <submittedName>
        <fullName evidence="2">Uncharacterized protein</fullName>
    </submittedName>
</protein>
<feature type="compositionally biased region" description="Low complexity" evidence="1">
    <location>
        <begin position="158"/>
        <end position="173"/>
    </location>
</feature>
<accession>L9KNA3</accession>
<dbReference type="InParanoid" id="L9KNA3"/>
<reference evidence="3" key="1">
    <citation type="submission" date="2012-07" db="EMBL/GenBank/DDBJ databases">
        <title>Genome of the Chinese tree shrew, a rising model animal genetically related to primates.</title>
        <authorList>
            <person name="Zhang G."/>
            <person name="Fan Y."/>
            <person name="Yao Y."/>
            <person name="Huang Z."/>
        </authorList>
    </citation>
    <scope>NUCLEOTIDE SEQUENCE [LARGE SCALE GENOMIC DNA]</scope>
</reference>
<organism evidence="2 3">
    <name type="scientific">Tupaia chinensis</name>
    <name type="common">Chinese tree shrew</name>
    <name type="synonym">Tupaia belangeri chinensis</name>
    <dbReference type="NCBI Taxonomy" id="246437"/>
    <lineage>
        <taxon>Eukaryota</taxon>
        <taxon>Metazoa</taxon>
        <taxon>Chordata</taxon>
        <taxon>Craniata</taxon>
        <taxon>Vertebrata</taxon>
        <taxon>Euteleostomi</taxon>
        <taxon>Mammalia</taxon>
        <taxon>Eutheria</taxon>
        <taxon>Euarchontoglires</taxon>
        <taxon>Scandentia</taxon>
        <taxon>Tupaiidae</taxon>
        <taxon>Tupaia</taxon>
    </lineage>
</organism>
<evidence type="ECO:0000313" key="2">
    <source>
        <dbReference type="EMBL" id="ELW64415.1"/>
    </source>
</evidence>
<keyword evidence="3" id="KW-1185">Reference proteome</keyword>
<sequence length="173" mass="18716">MSCYRSWAVVSPFPGLEKQVTSTRDPRPRFADPSAVQLWLAVWSLLRDGSVATSVEWGSDGISLWEEAAQQPMKHLARRTSVSTLWLAMRLVPDGFLLGTESGLPQWPLLQVGILIHMTAGPSTLDSSGLAQPSPEPEGRSVFQPMAKEQCPSPGSNAQLASLPLPADPLLES</sequence>
<dbReference type="EMBL" id="KB320729">
    <property type="protein sequence ID" value="ELW64415.1"/>
    <property type="molecule type" value="Genomic_DNA"/>
</dbReference>
<name>L9KNA3_TUPCH</name>
<feature type="region of interest" description="Disordered" evidence="1">
    <location>
        <begin position="125"/>
        <end position="173"/>
    </location>
</feature>
<evidence type="ECO:0000313" key="3">
    <source>
        <dbReference type="Proteomes" id="UP000011518"/>
    </source>
</evidence>
<evidence type="ECO:0000256" key="1">
    <source>
        <dbReference type="SAM" id="MobiDB-lite"/>
    </source>
</evidence>
<reference evidence="3" key="2">
    <citation type="journal article" date="2013" name="Nat. Commun.">
        <title>Genome of the Chinese tree shrew.</title>
        <authorList>
            <person name="Fan Y."/>
            <person name="Huang Z.Y."/>
            <person name="Cao C.C."/>
            <person name="Chen C.S."/>
            <person name="Chen Y.X."/>
            <person name="Fan D.D."/>
            <person name="He J."/>
            <person name="Hou H.L."/>
            <person name="Hu L."/>
            <person name="Hu X.T."/>
            <person name="Jiang X.T."/>
            <person name="Lai R."/>
            <person name="Lang Y.S."/>
            <person name="Liang B."/>
            <person name="Liao S.G."/>
            <person name="Mu D."/>
            <person name="Ma Y.Y."/>
            <person name="Niu Y.Y."/>
            <person name="Sun X.Q."/>
            <person name="Xia J.Q."/>
            <person name="Xiao J."/>
            <person name="Xiong Z.Q."/>
            <person name="Xu L."/>
            <person name="Yang L."/>
            <person name="Zhang Y."/>
            <person name="Zhao W."/>
            <person name="Zhao X.D."/>
            <person name="Zheng Y.T."/>
            <person name="Zhou J.M."/>
            <person name="Zhu Y.B."/>
            <person name="Zhang G.J."/>
            <person name="Wang J."/>
            <person name="Yao Y.G."/>
        </authorList>
    </citation>
    <scope>NUCLEOTIDE SEQUENCE [LARGE SCALE GENOMIC DNA]</scope>
</reference>
<proteinExistence type="predicted"/>